<dbReference type="PANTHER" id="PTHR33164">
    <property type="entry name" value="TRANSCRIPTIONAL REGULATOR, MARR FAMILY"/>
    <property type="match status" value="1"/>
</dbReference>
<name>A0A512NR47_9HYPH</name>
<sequence length="160" mass="17067">MATKKASQEGKQALVGRLMPAMRRSSAAGVLHGQAIAKKVGVNSSDLECLDLILLNGPSTAGEIARRTGLTSGAVTGLIDRLERLDLVERMADANDRRKVLVRVREDKIGPIGALFSPLEKSIGAILAGYSREELATLLDFFERSGEVLLARVAELNGGK</sequence>
<dbReference type="PROSITE" id="PS50995">
    <property type="entry name" value="HTH_MARR_2"/>
    <property type="match status" value="1"/>
</dbReference>
<dbReference type="Pfam" id="PF01047">
    <property type="entry name" value="MarR"/>
    <property type="match status" value="1"/>
</dbReference>
<gene>
    <name evidence="2" type="ORF">RSO01_85580</name>
</gene>
<dbReference type="GO" id="GO:0006950">
    <property type="term" value="P:response to stress"/>
    <property type="evidence" value="ECO:0007669"/>
    <property type="project" value="TreeGrafter"/>
</dbReference>
<dbReference type="InterPro" id="IPR039422">
    <property type="entry name" value="MarR/SlyA-like"/>
</dbReference>
<dbReference type="RefSeq" id="WP_147156693.1">
    <property type="nucleotide sequence ID" value="NZ_BKAJ01000219.1"/>
</dbReference>
<dbReference type="PANTHER" id="PTHR33164:SF106">
    <property type="entry name" value="TRANSCRIPTIONAL REGULATORY PROTEIN"/>
    <property type="match status" value="1"/>
</dbReference>
<dbReference type="AlphaFoldDB" id="A0A512NR47"/>
<feature type="domain" description="HTH marR-type" evidence="1">
    <location>
        <begin position="15"/>
        <end position="147"/>
    </location>
</feature>
<dbReference type="InterPro" id="IPR036390">
    <property type="entry name" value="WH_DNA-bd_sf"/>
</dbReference>
<keyword evidence="3" id="KW-1185">Reference proteome</keyword>
<dbReference type="Gene3D" id="1.10.10.10">
    <property type="entry name" value="Winged helix-like DNA-binding domain superfamily/Winged helix DNA-binding domain"/>
    <property type="match status" value="1"/>
</dbReference>
<dbReference type="GO" id="GO:0003700">
    <property type="term" value="F:DNA-binding transcription factor activity"/>
    <property type="evidence" value="ECO:0007669"/>
    <property type="project" value="InterPro"/>
</dbReference>
<evidence type="ECO:0000259" key="1">
    <source>
        <dbReference type="PROSITE" id="PS50995"/>
    </source>
</evidence>
<proteinExistence type="predicted"/>
<organism evidence="2 3">
    <name type="scientific">Reyranella soli</name>
    <dbReference type="NCBI Taxonomy" id="1230389"/>
    <lineage>
        <taxon>Bacteria</taxon>
        <taxon>Pseudomonadati</taxon>
        <taxon>Pseudomonadota</taxon>
        <taxon>Alphaproteobacteria</taxon>
        <taxon>Hyphomicrobiales</taxon>
        <taxon>Reyranellaceae</taxon>
        <taxon>Reyranella</taxon>
    </lineage>
</organism>
<reference evidence="2 3" key="1">
    <citation type="submission" date="2019-07" db="EMBL/GenBank/DDBJ databases">
        <title>Whole genome shotgun sequence of Reyranella soli NBRC 108950.</title>
        <authorList>
            <person name="Hosoyama A."/>
            <person name="Uohara A."/>
            <person name="Ohji S."/>
            <person name="Ichikawa N."/>
        </authorList>
    </citation>
    <scope>NUCLEOTIDE SEQUENCE [LARGE SCALE GENOMIC DNA]</scope>
    <source>
        <strain evidence="2 3">NBRC 108950</strain>
    </source>
</reference>
<evidence type="ECO:0000313" key="3">
    <source>
        <dbReference type="Proteomes" id="UP000321058"/>
    </source>
</evidence>
<dbReference type="SMART" id="SM00347">
    <property type="entry name" value="HTH_MARR"/>
    <property type="match status" value="1"/>
</dbReference>
<dbReference type="SUPFAM" id="SSF46785">
    <property type="entry name" value="Winged helix' DNA-binding domain"/>
    <property type="match status" value="1"/>
</dbReference>
<dbReference type="Proteomes" id="UP000321058">
    <property type="component" value="Unassembled WGS sequence"/>
</dbReference>
<dbReference type="OrthoDB" id="7427954at2"/>
<protein>
    <submittedName>
        <fullName evidence="2">Transcriptional regulator</fullName>
    </submittedName>
</protein>
<dbReference type="InterPro" id="IPR000835">
    <property type="entry name" value="HTH_MarR-typ"/>
</dbReference>
<accession>A0A512NR47</accession>
<evidence type="ECO:0000313" key="2">
    <source>
        <dbReference type="EMBL" id="GEP61392.1"/>
    </source>
</evidence>
<comment type="caution">
    <text evidence="2">The sequence shown here is derived from an EMBL/GenBank/DDBJ whole genome shotgun (WGS) entry which is preliminary data.</text>
</comment>
<dbReference type="EMBL" id="BKAJ01000219">
    <property type="protein sequence ID" value="GEP61392.1"/>
    <property type="molecule type" value="Genomic_DNA"/>
</dbReference>
<dbReference type="InterPro" id="IPR036388">
    <property type="entry name" value="WH-like_DNA-bd_sf"/>
</dbReference>